<name>A0ACC2Z6Y6_9PEZI</name>
<keyword evidence="2" id="KW-1185">Reference proteome</keyword>
<dbReference type="EMBL" id="JAPDRP010000011">
    <property type="protein sequence ID" value="KAJ9643410.1"/>
    <property type="molecule type" value="Genomic_DNA"/>
</dbReference>
<evidence type="ECO:0000313" key="2">
    <source>
        <dbReference type="Proteomes" id="UP001172680"/>
    </source>
</evidence>
<proteinExistence type="predicted"/>
<comment type="caution">
    <text evidence="1">The sequence shown here is derived from an EMBL/GenBank/DDBJ whole genome shotgun (WGS) entry which is preliminary data.</text>
</comment>
<sequence length="562" mass="63810">MDGSTPNNGSIFALLNKLASTNLGSTKVFAKLLILQNGTGIHHSQNNRKELEGETDAVERAENSRSSLNFIHNPNSLPPPYTVNDPIRKPGRFYEKDGQWWEQYDFGTLIPKSHNDDPKPTRAEIDQAKKAYNELRSKIDDAKAEIEWLRRINKIDEASAAARAEAEHNYNKQPSDFEADAVTGTIKQFGGPTPAAHELLSTSELSRIQNGPRMRLLKLCMGGRPEELYPEAWRLMELKANFNDHAWRLDHTVTEATLRNHPVNWMKKPVIWNYRLVDSELRSYNEHDPYGLDPYHYVMRAGHWYERRLIYEIQDLDADALEPEIDEIENAKKWCEYLKRTKEAMKSRIKKFEKMQIVGSVARLTLCERKTDEERKLRDQYDSDVARWESVQAGCERAYMNAWTMKCRKERSRPTVRAPLRRGYADVASDKLKLSMALPHQSIYKSSDVVQVNIPAESGEMGVLANHVPSIEQLRPGLIEVIEEQGGSKSYFTSGGFAVVQPGSELSINCVEAYALEDFSAEAVRNQIAEAQKIAGGSGSEQDIAEAKIELEVLESLQAAMK</sequence>
<protein>
    <submittedName>
        <fullName evidence="1">Delta subunit of the central stalk of mitochondrial F1F0 ATP synthase, atp16</fullName>
    </submittedName>
</protein>
<evidence type="ECO:0000313" key="1">
    <source>
        <dbReference type="EMBL" id="KAJ9643410.1"/>
    </source>
</evidence>
<accession>A0ACC2Z6Y6</accession>
<dbReference type="Proteomes" id="UP001172680">
    <property type="component" value="Unassembled WGS sequence"/>
</dbReference>
<reference evidence="1" key="1">
    <citation type="submission" date="2022-10" db="EMBL/GenBank/DDBJ databases">
        <title>Culturing micro-colonial fungi from biological soil crusts in the Mojave desert and describing Neophaeococcomyces mojavensis, and introducing the new genera and species Taxawa tesnikishii.</title>
        <authorList>
            <person name="Kurbessoian T."/>
            <person name="Stajich J.E."/>
        </authorList>
    </citation>
    <scope>NUCLEOTIDE SEQUENCE</scope>
    <source>
        <strain evidence="1">JES_115</strain>
    </source>
</reference>
<organism evidence="1 2">
    <name type="scientific">Coniosporium tulheliwenetii</name>
    <dbReference type="NCBI Taxonomy" id="3383036"/>
    <lineage>
        <taxon>Eukaryota</taxon>
        <taxon>Fungi</taxon>
        <taxon>Dikarya</taxon>
        <taxon>Ascomycota</taxon>
        <taxon>Pezizomycotina</taxon>
        <taxon>Dothideomycetes</taxon>
        <taxon>Dothideomycetes incertae sedis</taxon>
        <taxon>Coniosporium</taxon>
    </lineage>
</organism>
<gene>
    <name evidence="1" type="primary">ATP16</name>
    <name evidence="1" type="ORF">H2199_004089</name>
</gene>